<comment type="caution">
    <text evidence="1">The sequence shown here is derived from an EMBL/GenBank/DDBJ whole genome shotgun (WGS) entry which is preliminary data.</text>
</comment>
<organism evidence="1 2">
    <name type="scientific">Pleurodeles waltl</name>
    <name type="common">Iberian ribbed newt</name>
    <dbReference type="NCBI Taxonomy" id="8319"/>
    <lineage>
        <taxon>Eukaryota</taxon>
        <taxon>Metazoa</taxon>
        <taxon>Chordata</taxon>
        <taxon>Craniata</taxon>
        <taxon>Vertebrata</taxon>
        <taxon>Euteleostomi</taxon>
        <taxon>Amphibia</taxon>
        <taxon>Batrachia</taxon>
        <taxon>Caudata</taxon>
        <taxon>Salamandroidea</taxon>
        <taxon>Salamandridae</taxon>
        <taxon>Pleurodelinae</taxon>
        <taxon>Pleurodeles</taxon>
    </lineage>
</organism>
<evidence type="ECO:0000313" key="1">
    <source>
        <dbReference type="EMBL" id="KAJ1096625.1"/>
    </source>
</evidence>
<sequence>MRSDDDSLWGQRVCLRGRATDEDLAQDGEPSLLSDMAANRDLRGSIPPMEPKLDAVMVEVNLLRADFGKISE</sequence>
<gene>
    <name evidence="1" type="ORF">NDU88_001760</name>
</gene>
<dbReference type="EMBL" id="JANPWB010000014">
    <property type="protein sequence ID" value="KAJ1096625.1"/>
    <property type="molecule type" value="Genomic_DNA"/>
</dbReference>
<reference evidence="1" key="1">
    <citation type="journal article" date="2022" name="bioRxiv">
        <title>Sequencing and chromosome-scale assembly of the giantPleurodeles waltlgenome.</title>
        <authorList>
            <person name="Brown T."/>
            <person name="Elewa A."/>
            <person name="Iarovenko S."/>
            <person name="Subramanian E."/>
            <person name="Araus A.J."/>
            <person name="Petzold A."/>
            <person name="Susuki M."/>
            <person name="Suzuki K.-i.T."/>
            <person name="Hayashi T."/>
            <person name="Toyoda A."/>
            <person name="Oliveira C."/>
            <person name="Osipova E."/>
            <person name="Leigh N.D."/>
            <person name="Simon A."/>
            <person name="Yun M.H."/>
        </authorList>
    </citation>
    <scope>NUCLEOTIDE SEQUENCE</scope>
    <source>
        <strain evidence="1">20211129_DDA</strain>
        <tissue evidence="1">Liver</tissue>
    </source>
</reference>
<keyword evidence="2" id="KW-1185">Reference proteome</keyword>
<protein>
    <submittedName>
        <fullName evidence="1">Uncharacterized protein</fullName>
    </submittedName>
</protein>
<dbReference type="AlphaFoldDB" id="A0AAV7M1E7"/>
<evidence type="ECO:0000313" key="2">
    <source>
        <dbReference type="Proteomes" id="UP001066276"/>
    </source>
</evidence>
<name>A0AAV7M1E7_PLEWA</name>
<accession>A0AAV7M1E7</accession>
<dbReference type="Proteomes" id="UP001066276">
    <property type="component" value="Chromosome 10"/>
</dbReference>
<proteinExistence type="predicted"/>